<accession>A0AAN7K3C0</accession>
<feature type="signal peptide" evidence="1">
    <location>
        <begin position="1"/>
        <end position="32"/>
    </location>
</feature>
<evidence type="ECO:0008006" key="4">
    <source>
        <dbReference type="Google" id="ProtNLM"/>
    </source>
</evidence>
<evidence type="ECO:0000256" key="1">
    <source>
        <dbReference type="SAM" id="SignalP"/>
    </source>
</evidence>
<sequence length="104" mass="10923">MTKMGRLQCVFAAERAAIVLLLLLTIVRPNEAARMLADKNGGGHDLLLHVLQAGAVPSPGNSCTSIPGGSGPPCVGSRKFAGRYVAPPETHLHQVTEIGLPHQH</sequence>
<evidence type="ECO:0000313" key="2">
    <source>
        <dbReference type="EMBL" id="KAK4759041.1"/>
    </source>
</evidence>
<protein>
    <recommendedName>
        <fullName evidence="4">Secreted protein</fullName>
    </recommendedName>
</protein>
<gene>
    <name evidence="2" type="ORF">SAY87_020342</name>
</gene>
<dbReference type="EMBL" id="JAXIOK010000012">
    <property type="protein sequence ID" value="KAK4759041.1"/>
    <property type="molecule type" value="Genomic_DNA"/>
</dbReference>
<dbReference type="Proteomes" id="UP001345219">
    <property type="component" value="Chromosome 15"/>
</dbReference>
<keyword evidence="1" id="KW-0732">Signal</keyword>
<evidence type="ECO:0000313" key="3">
    <source>
        <dbReference type="Proteomes" id="UP001345219"/>
    </source>
</evidence>
<reference evidence="2 3" key="1">
    <citation type="journal article" date="2023" name="Hortic Res">
        <title>Pangenome of water caltrop reveals structural variations and asymmetric subgenome divergence after allopolyploidization.</title>
        <authorList>
            <person name="Zhang X."/>
            <person name="Chen Y."/>
            <person name="Wang L."/>
            <person name="Yuan Y."/>
            <person name="Fang M."/>
            <person name="Shi L."/>
            <person name="Lu R."/>
            <person name="Comes H.P."/>
            <person name="Ma Y."/>
            <person name="Chen Y."/>
            <person name="Huang G."/>
            <person name="Zhou Y."/>
            <person name="Zheng Z."/>
            <person name="Qiu Y."/>
        </authorList>
    </citation>
    <scope>NUCLEOTIDE SEQUENCE [LARGE SCALE GENOMIC DNA]</scope>
    <source>
        <tissue evidence="2">Roots</tissue>
    </source>
</reference>
<dbReference type="AlphaFoldDB" id="A0AAN7K3C0"/>
<keyword evidence="3" id="KW-1185">Reference proteome</keyword>
<organism evidence="2 3">
    <name type="scientific">Trapa incisa</name>
    <dbReference type="NCBI Taxonomy" id="236973"/>
    <lineage>
        <taxon>Eukaryota</taxon>
        <taxon>Viridiplantae</taxon>
        <taxon>Streptophyta</taxon>
        <taxon>Embryophyta</taxon>
        <taxon>Tracheophyta</taxon>
        <taxon>Spermatophyta</taxon>
        <taxon>Magnoliopsida</taxon>
        <taxon>eudicotyledons</taxon>
        <taxon>Gunneridae</taxon>
        <taxon>Pentapetalae</taxon>
        <taxon>rosids</taxon>
        <taxon>malvids</taxon>
        <taxon>Myrtales</taxon>
        <taxon>Lythraceae</taxon>
        <taxon>Trapa</taxon>
    </lineage>
</organism>
<dbReference type="PANTHER" id="PTHR33592:SF10">
    <property type="entry name" value="TRANSMEMBRANE PROTEIN"/>
    <property type="match status" value="1"/>
</dbReference>
<proteinExistence type="predicted"/>
<feature type="chain" id="PRO_5042952782" description="Secreted protein" evidence="1">
    <location>
        <begin position="33"/>
        <end position="104"/>
    </location>
</feature>
<comment type="caution">
    <text evidence="2">The sequence shown here is derived from an EMBL/GenBank/DDBJ whole genome shotgun (WGS) entry which is preliminary data.</text>
</comment>
<name>A0AAN7K3C0_9MYRT</name>
<dbReference type="PANTHER" id="PTHR33592">
    <property type="entry name" value="TRANSMEMBRANE PROTEIN"/>
    <property type="match status" value="1"/>
</dbReference>